<evidence type="ECO:0000313" key="1">
    <source>
        <dbReference type="EMBL" id="PSS02152.1"/>
    </source>
</evidence>
<evidence type="ECO:0000313" key="2">
    <source>
        <dbReference type="Proteomes" id="UP000241462"/>
    </source>
</evidence>
<name>A0A2T3AKH1_9PEZI</name>
<proteinExistence type="predicted"/>
<dbReference type="Proteomes" id="UP000241462">
    <property type="component" value="Unassembled WGS sequence"/>
</dbReference>
<keyword evidence="2" id="KW-1185">Reference proteome</keyword>
<protein>
    <submittedName>
        <fullName evidence="1">Uncharacterized protein</fullName>
    </submittedName>
</protein>
<dbReference type="InParanoid" id="A0A2T3AKH1"/>
<reference evidence="1 2" key="1">
    <citation type="journal article" date="2018" name="Mycol. Prog.">
        <title>Coniella lustricola, a new species from submerged detritus.</title>
        <authorList>
            <person name="Raudabaugh D.B."/>
            <person name="Iturriaga T."/>
            <person name="Carver A."/>
            <person name="Mondo S."/>
            <person name="Pangilinan J."/>
            <person name="Lipzen A."/>
            <person name="He G."/>
            <person name="Amirebrahimi M."/>
            <person name="Grigoriev I.V."/>
            <person name="Miller A.N."/>
        </authorList>
    </citation>
    <scope>NUCLEOTIDE SEQUENCE [LARGE SCALE GENOMIC DNA]</scope>
    <source>
        <strain evidence="1 2">B22-T-1</strain>
    </source>
</reference>
<sequence length="80" mass="9035">MASWVCRFFFVVSLQRVVSLVFFSSKLARAGFVVCGLLCFSRRMSRVRELYERFILTLDIKIGICCTVGTVTIGCRNADA</sequence>
<gene>
    <name evidence="1" type="ORF">BD289DRAFT_271440</name>
</gene>
<dbReference type="AlphaFoldDB" id="A0A2T3AKH1"/>
<organism evidence="1 2">
    <name type="scientific">Coniella lustricola</name>
    <dbReference type="NCBI Taxonomy" id="2025994"/>
    <lineage>
        <taxon>Eukaryota</taxon>
        <taxon>Fungi</taxon>
        <taxon>Dikarya</taxon>
        <taxon>Ascomycota</taxon>
        <taxon>Pezizomycotina</taxon>
        <taxon>Sordariomycetes</taxon>
        <taxon>Sordariomycetidae</taxon>
        <taxon>Diaporthales</taxon>
        <taxon>Schizoparmaceae</taxon>
        <taxon>Coniella</taxon>
    </lineage>
</organism>
<accession>A0A2T3AKH1</accession>
<dbReference type="EMBL" id="KZ678379">
    <property type="protein sequence ID" value="PSS02152.1"/>
    <property type="molecule type" value="Genomic_DNA"/>
</dbReference>